<gene>
    <name evidence="1" type="ORF">H5V44_10395</name>
</gene>
<reference evidence="1 2" key="1">
    <citation type="submission" date="2020-08" db="EMBL/GenBank/DDBJ databases">
        <authorList>
            <person name="Seo M.-J."/>
        </authorList>
    </citation>
    <scope>NUCLEOTIDE SEQUENCE [LARGE SCALE GENOMIC DNA]</scope>
    <source>
        <strain evidence="1 2">MBLA0160</strain>
    </source>
</reference>
<evidence type="ECO:0000313" key="1">
    <source>
        <dbReference type="EMBL" id="MBB6646688.1"/>
    </source>
</evidence>
<dbReference type="EMBL" id="JACKXD010000003">
    <property type="protein sequence ID" value="MBB6646688.1"/>
    <property type="molecule type" value="Genomic_DNA"/>
</dbReference>
<evidence type="ECO:0000313" key="2">
    <source>
        <dbReference type="Proteomes" id="UP000546257"/>
    </source>
</evidence>
<comment type="caution">
    <text evidence="1">The sequence shown here is derived from an EMBL/GenBank/DDBJ whole genome shotgun (WGS) entry which is preliminary data.</text>
</comment>
<dbReference type="AlphaFoldDB" id="A0A7J9SIZ7"/>
<protein>
    <submittedName>
        <fullName evidence="1">Uncharacterized protein</fullName>
    </submittedName>
</protein>
<proteinExistence type="predicted"/>
<name>A0A7J9SIZ7_9EURY</name>
<dbReference type="Proteomes" id="UP000546257">
    <property type="component" value="Unassembled WGS sequence"/>
</dbReference>
<keyword evidence="2" id="KW-1185">Reference proteome</keyword>
<sequence>MGDRESTLRELAAQARGYDAVADAFPAKSFTDRMLVVDLRGDAEGVPEELVALLEANGCYGANEVYDRDAGDRSSAGTVGGADRHEFVDVETRGDHRSYVVDA</sequence>
<accession>A0A7J9SIZ7</accession>
<organism evidence="1 2">
    <name type="scientific">Halobellus ruber</name>
    <dbReference type="NCBI Taxonomy" id="2761102"/>
    <lineage>
        <taxon>Archaea</taxon>
        <taxon>Methanobacteriati</taxon>
        <taxon>Methanobacteriota</taxon>
        <taxon>Stenosarchaea group</taxon>
        <taxon>Halobacteria</taxon>
        <taxon>Halobacteriales</taxon>
        <taxon>Haloferacaceae</taxon>
        <taxon>Halobellus</taxon>
    </lineage>
</organism>
<dbReference type="RefSeq" id="WP_185193046.1">
    <property type="nucleotide sequence ID" value="NZ_JACKXD010000003.1"/>
</dbReference>